<protein>
    <submittedName>
        <fullName evidence="1">DDB1- and CUL4-associated factor 17 isoform X1</fullName>
    </submittedName>
</protein>
<dbReference type="PANTHER" id="PTHR14815">
    <property type="entry name" value="DDB1- AND CUL4-ASSOCIATED FACTOR 17"/>
    <property type="match status" value="1"/>
</dbReference>
<accession>A0AAD1SMD1</accession>
<proteinExistence type="predicted"/>
<keyword evidence="2" id="KW-1185">Reference proteome</keyword>
<dbReference type="GO" id="GO:0080008">
    <property type="term" value="C:Cul4-RING E3 ubiquitin ligase complex"/>
    <property type="evidence" value="ECO:0007669"/>
    <property type="project" value="TreeGrafter"/>
</dbReference>
<gene>
    <name evidence="1" type="ORF">PECUL_23A020792</name>
</gene>
<dbReference type="PANTHER" id="PTHR14815:SF2">
    <property type="entry name" value="DDB1- AND CUL4-ASSOCIATED FACTOR 17"/>
    <property type="match status" value="1"/>
</dbReference>
<dbReference type="AlphaFoldDB" id="A0AAD1SMD1"/>
<dbReference type="EMBL" id="OW240918">
    <property type="protein sequence ID" value="CAH2305742.1"/>
    <property type="molecule type" value="Genomic_DNA"/>
</dbReference>
<name>A0AAD1SMD1_PELCU</name>
<evidence type="ECO:0000313" key="1">
    <source>
        <dbReference type="EMBL" id="CAH2305742.1"/>
    </source>
</evidence>
<organism evidence="1 2">
    <name type="scientific">Pelobates cultripes</name>
    <name type="common">Western spadefoot toad</name>
    <dbReference type="NCBI Taxonomy" id="61616"/>
    <lineage>
        <taxon>Eukaryota</taxon>
        <taxon>Metazoa</taxon>
        <taxon>Chordata</taxon>
        <taxon>Craniata</taxon>
        <taxon>Vertebrata</taxon>
        <taxon>Euteleostomi</taxon>
        <taxon>Amphibia</taxon>
        <taxon>Batrachia</taxon>
        <taxon>Anura</taxon>
        <taxon>Pelobatoidea</taxon>
        <taxon>Pelobatidae</taxon>
        <taxon>Pelobates</taxon>
    </lineage>
</organism>
<reference evidence="1" key="1">
    <citation type="submission" date="2022-03" db="EMBL/GenBank/DDBJ databases">
        <authorList>
            <person name="Alioto T."/>
            <person name="Alioto T."/>
            <person name="Gomez Garrido J."/>
        </authorList>
    </citation>
    <scope>NUCLEOTIDE SEQUENCE</scope>
</reference>
<dbReference type="GO" id="GO:0016567">
    <property type="term" value="P:protein ubiquitination"/>
    <property type="evidence" value="ECO:0007669"/>
    <property type="project" value="InterPro"/>
</dbReference>
<dbReference type="Proteomes" id="UP001295444">
    <property type="component" value="Chromosome 07"/>
</dbReference>
<sequence length="543" mass="62057">MPHVHGLKIQVSGDMNSHERTPLNKGCTRVSLRTSIVKNICSQICRRSQGSFPHSGCDISRINLSILSKLVCEKNSLFHNVWTKHSKSAINYAKGRIYFDNFRCCYNSLAAKPQQVYKMPACPKVEKIEDALLCESPVGESFTQPSEYTPSLIAVTGHNWLLRISANTGDVIDKVYLGSYRKFRYITWDVPQETFVLKSLHKKTVVEPQEQIDSGGSVLIYLAVFRVLPFALVGVLEIDKKIFGANVTDAMICQGILIVMHSIGLVRLYSFERLSEQFMKQKLVIGQTCIWKGETRTVGEPPFGIPCNITLTERPPFLFEVSCQDNAFQVGGYPWHYIITPNKKKYKGIYHIRSMDDHSLAKNGIRDIKCCSLEPDWIHFHTDASERIIHVAPDQISVLRLKELHNDSFQYQVTEDYSILACRDREEKNHVTITSSGRIVKRRISQLDDDPEKETFKIVVYEDELDLLTVVAVTQADTEGNAHVDLHCNDTGTLLKKIALRESWDVTHSHAIFFDRDTLIHIEERPNRNFYCYVYKMQCESAE</sequence>
<dbReference type="InterPro" id="IPR031620">
    <property type="entry name" value="DCAF17"/>
</dbReference>
<dbReference type="Pfam" id="PF15802">
    <property type="entry name" value="DCAF17"/>
    <property type="match status" value="1"/>
</dbReference>
<evidence type="ECO:0000313" key="2">
    <source>
        <dbReference type="Proteomes" id="UP001295444"/>
    </source>
</evidence>